<evidence type="ECO:0008006" key="3">
    <source>
        <dbReference type="Google" id="ProtNLM"/>
    </source>
</evidence>
<protein>
    <recommendedName>
        <fullName evidence="3">Restriction endonuclease</fullName>
    </recommendedName>
</protein>
<keyword evidence="2" id="KW-1185">Reference proteome</keyword>
<dbReference type="RefSeq" id="WP_217806693.1">
    <property type="nucleotide sequence ID" value="NZ_ARYN01000021.1"/>
</dbReference>
<accession>A0A1Y1T022</accession>
<organism evidence="1 2">
    <name type="scientific">Zunongwangia atlantica 22II14-10F7</name>
    <dbReference type="NCBI Taxonomy" id="1185767"/>
    <lineage>
        <taxon>Bacteria</taxon>
        <taxon>Pseudomonadati</taxon>
        <taxon>Bacteroidota</taxon>
        <taxon>Flavobacteriia</taxon>
        <taxon>Flavobacteriales</taxon>
        <taxon>Flavobacteriaceae</taxon>
        <taxon>Zunongwangia</taxon>
    </lineage>
</organism>
<dbReference type="AlphaFoldDB" id="A0A1Y1T022"/>
<comment type="caution">
    <text evidence="1">The sequence shown here is derived from an EMBL/GenBank/DDBJ whole genome shotgun (WGS) entry which is preliminary data.</text>
</comment>
<dbReference type="Proteomes" id="UP000192746">
    <property type="component" value="Unassembled WGS sequence"/>
</dbReference>
<proteinExistence type="predicted"/>
<reference evidence="1 2" key="1">
    <citation type="submission" date="2013-04" db="EMBL/GenBank/DDBJ databases">
        <title>Zunongwangia sp. 22II14-10F7 Genome Sequencing.</title>
        <authorList>
            <person name="Lai Q."/>
            <person name="Shao Z."/>
        </authorList>
    </citation>
    <scope>NUCLEOTIDE SEQUENCE [LARGE SCALE GENOMIC DNA]</scope>
    <source>
        <strain evidence="1 2">22II14-10F7</strain>
    </source>
</reference>
<dbReference type="EMBL" id="ARYN01000021">
    <property type="protein sequence ID" value="ORL43955.1"/>
    <property type="molecule type" value="Genomic_DNA"/>
</dbReference>
<evidence type="ECO:0000313" key="2">
    <source>
        <dbReference type="Proteomes" id="UP000192746"/>
    </source>
</evidence>
<name>A0A1Y1T022_9FLAO</name>
<sequence length="199" mass="23874">MNYRQEYLKALEKDCIELVVNAYNTAITDKKYKIDWLENDFSELLGYYVNESPLSLKKRITCKTENKLLSELENKKKGFADKLPRIDFVYFKIWKENRFHCYMEAKRLKQKNSNLKRSYINEGMQRYISKKYPIGCMLGYLLEGQSSETIKGINIMLKKDKRETEILNHKQNKLLENYYESNHSEIGIMKHLIFDFTEF</sequence>
<gene>
    <name evidence="1" type="ORF">IIF7_18352</name>
</gene>
<evidence type="ECO:0000313" key="1">
    <source>
        <dbReference type="EMBL" id="ORL43955.1"/>
    </source>
</evidence>